<dbReference type="Pfam" id="PF00021">
    <property type="entry name" value="UPAR_LY6"/>
    <property type="match status" value="1"/>
</dbReference>
<dbReference type="Ensembl" id="ENSLCNT00005013639.1">
    <property type="protein sequence ID" value="ENSLCNP00005012165.1"/>
    <property type="gene ID" value="ENSLCNG00005007995.1"/>
</dbReference>
<protein>
    <recommendedName>
        <fullName evidence="1">UPAR/Ly6 domain-containing protein</fullName>
    </recommendedName>
</protein>
<evidence type="ECO:0000259" key="1">
    <source>
        <dbReference type="Pfam" id="PF00021"/>
    </source>
</evidence>
<sequence>PKEAVKGRGSPSGASGALPCLQCPRVNASGVCETGESVCETQGSQRCFLRKVYEDDRLLYGYQGCGDLCLSMSFFRQSVQVDFVCCNDTPFCNRF</sequence>
<organism evidence="2 3">
    <name type="scientific">Lynx canadensis</name>
    <name type="common">Canada lynx</name>
    <name type="synonym">Felis canadensis</name>
    <dbReference type="NCBI Taxonomy" id="61383"/>
    <lineage>
        <taxon>Eukaryota</taxon>
        <taxon>Metazoa</taxon>
        <taxon>Chordata</taxon>
        <taxon>Craniata</taxon>
        <taxon>Vertebrata</taxon>
        <taxon>Euteleostomi</taxon>
        <taxon>Mammalia</taxon>
        <taxon>Eutheria</taxon>
        <taxon>Laurasiatheria</taxon>
        <taxon>Carnivora</taxon>
        <taxon>Feliformia</taxon>
        <taxon>Felidae</taxon>
        <taxon>Felinae</taxon>
        <taxon>Lynx</taxon>
    </lineage>
</organism>
<reference evidence="2" key="2">
    <citation type="submission" date="2025-09" db="UniProtKB">
        <authorList>
            <consortium name="Ensembl"/>
        </authorList>
    </citation>
    <scope>IDENTIFICATION</scope>
</reference>
<dbReference type="CDD" id="cd23628">
    <property type="entry name" value="TFP_LU_ECD_SP10_like"/>
    <property type="match status" value="1"/>
</dbReference>
<evidence type="ECO:0000313" key="3">
    <source>
        <dbReference type="Proteomes" id="UP000472241"/>
    </source>
</evidence>
<name>A0A667HLX3_LYNCA</name>
<dbReference type="AlphaFoldDB" id="A0A667HLX3"/>
<dbReference type="Proteomes" id="UP000472241">
    <property type="component" value="Unplaced"/>
</dbReference>
<feature type="domain" description="UPAR/Ly6" evidence="1">
    <location>
        <begin position="17"/>
        <end position="94"/>
    </location>
</feature>
<keyword evidence="3" id="KW-1185">Reference proteome</keyword>
<evidence type="ECO:0000313" key="2">
    <source>
        <dbReference type="Ensembl" id="ENSLCNP00005012165.1"/>
    </source>
</evidence>
<dbReference type="InterPro" id="IPR016054">
    <property type="entry name" value="LY6_UPA_recep-like"/>
</dbReference>
<proteinExistence type="predicted"/>
<reference evidence="2" key="1">
    <citation type="submission" date="2025-08" db="UniProtKB">
        <authorList>
            <consortium name="Ensembl"/>
        </authorList>
    </citation>
    <scope>IDENTIFICATION</scope>
</reference>
<accession>A0A667HLX3</accession>